<keyword evidence="2" id="KW-1185">Reference proteome</keyword>
<dbReference type="EMBL" id="KN847476">
    <property type="protein sequence ID" value="KIX08850.1"/>
    <property type="molecule type" value="Genomic_DNA"/>
</dbReference>
<dbReference type="RefSeq" id="XP_013275986.1">
    <property type="nucleotide sequence ID" value="XM_013420532.1"/>
</dbReference>
<sequence>MPQATETMSWLLNTLALHKIKEASLATAVQVGQALTENRVEDIPLQVVAWITLPLAVYTIRSNYPTRNQSDEVLTEFDNLKYLLHAMCKRFSGVQHVAGLLISLDKAASSMRQDLLESNEYEVVETKLLIHATRMIHSSLGLGVRVES</sequence>
<dbReference type="AlphaFoldDB" id="A0A0D2JHM7"/>
<gene>
    <name evidence="1" type="ORF">Z518_03507</name>
</gene>
<evidence type="ECO:0000313" key="2">
    <source>
        <dbReference type="Proteomes" id="UP000053617"/>
    </source>
</evidence>
<protein>
    <submittedName>
        <fullName evidence="1">Uncharacterized protein</fullName>
    </submittedName>
</protein>
<reference evidence="1 2" key="1">
    <citation type="submission" date="2015-01" db="EMBL/GenBank/DDBJ databases">
        <title>The Genome Sequence of Rhinocladiella mackenzie CBS 650.93.</title>
        <authorList>
            <consortium name="The Broad Institute Genomics Platform"/>
            <person name="Cuomo C."/>
            <person name="de Hoog S."/>
            <person name="Gorbushina A."/>
            <person name="Stielow B."/>
            <person name="Teixiera M."/>
            <person name="Abouelleil A."/>
            <person name="Chapman S.B."/>
            <person name="Priest M."/>
            <person name="Young S.K."/>
            <person name="Wortman J."/>
            <person name="Nusbaum C."/>
            <person name="Birren B."/>
        </authorList>
    </citation>
    <scope>NUCLEOTIDE SEQUENCE [LARGE SCALE GENOMIC DNA]</scope>
    <source>
        <strain evidence="1 2">CBS 650.93</strain>
    </source>
</reference>
<organism evidence="1 2">
    <name type="scientific">Rhinocladiella mackenziei CBS 650.93</name>
    <dbReference type="NCBI Taxonomy" id="1442369"/>
    <lineage>
        <taxon>Eukaryota</taxon>
        <taxon>Fungi</taxon>
        <taxon>Dikarya</taxon>
        <taxon>Ascomycota</taxon>
        <taxon>Pezizomycotina</taxon>
        <taxon>Eurotiomycetes</taxon>
        <taxon>Chaetothyriomycetidae</taxon>
        <taxon>Chaetothyriales</taxon>
        <taxon>Herpotrichiellaceae</taxon>
        <taxon>Rhinocladiella</taxon>
    </lineage>
</organism>
<accession>A0A0D2JHM7</accession>
<evidence type="ECO:0000313" key="1">
    <source>
        <dbReference type="EMBL" id="KIX08850.1"/>
    </source>
</evidence>
<proteinExistence type="predicted"/>
<name>A0A0D2JHM7_9EURO</name>
<dbReference type="VEuPathDB" id="FungiDB:Z518_03507"/>
<dbReference type="HOGENOM" id="CLU_1759821_0_0_1"/>
<dbReference type="GeneID" id="25291578"/>
<dbReference type="Proteomes" id="UP000053617">
    <property type="component" value="Unassembled WGS sequence"/>
</dbReference>